<feature type="signal peptide" evidence="7">
    <location>
        <begin position="1"/>
        <end position="23"/>
    </location>
</feature>
<keyword evidence="4" id="KW-0249">Electron transport</keyword>
<keyword evidence="1" id="KW-0813">Transport</keyword>
<gene>
    <name evidence="9" type="ORF">Q9L42_013085</name>
</gene>
<dbReference type="Gene3D" id="1.10.760.10">
    <property type="entry name" value="Cytochrome c-like domain"/>
    <property type="match status" value="1"/>
</dbReference>
<feature type="chain" id="PRO_5043941445" evidence="7">
    <location>
        <begin position="24"/>
        <end position="115"/>
    </location>
</feature>
<evidence type="ECO:0000259" key="8">
    <source>
        <dbReference type="PROSITE" id="PS51007"/>
    </source>
</evidence>
<evidence type="ECO:0000256" key="5">
    <source>
        <dbReference type="ARBA" id="ARBA00023004"/>
    </source>
</evidence>
<evidence type="ECO:0000313" key="9">
    <source>
        <dbReference type="EMBL" id="XBS19300.1"/>
    </source>
</evidence>
<evidence type="ECO:0000256" key="7">
    <source>
        <dbReference type="SAM" id="SignalP"/>
    </source>
</evidence>
<proteinExistence type="predicted"/>
<evidence type="ECO:0000256" key="3">
    <source>
        <dbReference type="ARBA" id="ARBA00022723"/>
    </source>
</evidence>
<feature type="domain" description="Cytochrome c" evidence="8">
    <location>
        <begin position="17"/>
        <end position="113"/>
    </location>
</feature>
<dbReference type="SUPFAM" id="SSF46626">
    <property type="entry name" value="Cytochrome c"/>
    <property type="match status" value="1"/>
</dbReference>
<dbReference type="EMBL" id="CP157743">
    <property type="protein sequence ID" value="XBS19300.1"/>
    <property type="molecule type" value="Genomic_DNA"/>
</dbReference>
<dbReference type="AlphaFoldDB" id="A0AAU7NQP1"/>
<keyword evidence="2 6" id="KW-0349">Heme</keyword>
<keyword evidence="5 6" id="KW-0408">Iron</keyword>
<sequence>MKPLTLMWIYCSLLLISSADAGAETAKDNYKTYCVQCHGMEGNGKGINVADMSTQPRDHTDAKEMSARTDAELFKVIKEGGQSINKSVLMPPWGSTLSDEEIEGLVNYLHQLCQC</sequence>
<dbReference type="RefSeq" id="WP_305907942.1">
    <property type="nucleotide sequence ID" value="NZ_CP157743.1"/>
</dbReference>
<dbReference type="KEGG" id="mech:Q9L42_013085"/>
<evidence type="ECO:0000256" key="4">
    <source>
        <dbReference type="ARBA" id="ARBA00022982"/>
    </source>
</evidence>
<dbReference type="PROSITE" id="PS51007">
    <property type="entry name" value="CYTC"/>
    <property type="match status" value="1"/>
</dbReference>
<organism evidence="9 10">
    <name type="scientific">Methylomarinum roseum</name>
    <dbReference type="NCBI Taxonomy" id="3067653"/>
    <lineage>
        <taxon>Bacteria</taxon>
        <taxon>Pseudomonadati</taxon>
        <taxon>Pseudomonadota</taxon>
        <taxon>Gammaproteobacteria</taxon>
        <taxon>Methylococcales</taxon>
        <taxon>Methylococcaceae</taxon>
        <taxon>Methylomarinum</taxon>
    </lineage>
</organism>
<protein>
    <submittedName>
        <fullName evidence="9">Cytochrome c</fullName>
    </submittedName>
</protein>
<accession>A0AAU7NQP1</accession>
<evidence type="ECO:0000256" key="6">
    <source>
        <dbReference type="PROSITE-ProRule" id="PRU00433"/>
    </source>
</evidence>
<dbReference type="InterPro" id="IPR008168">
    <property type="entry name" value="Cyt_C_IC"/>
</dbReference>
<keyword evidence="10" id="KW-1185">Reference proteome</keyword>
<dbReference type="InterPro" id="IPR009056">
    <property type="entry name" value="Cyt_c-like_dom"/>
</dbReference>
<evidence type="ECO:0000256" key="1">
    <source>
        <dbReference type="ARBA" id="ARBA00022448"/>
    </source>
</evidence>
<keyword evidence="3 6" id="KW-0479">Metal-binding</keyword>
<reference evidence="9 10" key="1">
    <citation type="journal article" date="2024" name="Microbiology">
        <title>Methylomarinum rosea sp. nov., a novel halophilic methanotrophic bacterium from the hypersaline Lake Elton.</title>
        <authorList>
            <person name="Suleimanov R.Z."/>
            <person name="Oshkin I.Y."/>
            <person name="Danilova O.V."/>
            <person name="Suzina N.E."/>
            <person name="Dedysh S.N."/>
        </authorList>
    </citation>
    <scope>NUCLEOTIDE SEQUENCE [LARGE SCALE GENOMIC DNA]</scope>
    <source>
        <strain evidence="9 10">Ch1-1</strain>
    </source>
</reference>
<dbReference type="GO" id="GO:0005506">
    <property type="term" value="F:iron ion binding"/>
    <property type="evidence" value="ECO:0007669"/>
    <property type="project" value="InterPro"/>
</dbReference>
<evidence type="ECO:0000313" key="10">
    <source>
        <dbReference type="Proteomes" id="UP001225378"/>
    </source>
</evidence>
<dbReference type="Proteomes" id="UP001225378">
    <property type="component" value="Chromosome"/>
</dbReference>
<dbReference type="InterPro" id="IPR036909">
    <property type="entry name" value="Cyt_c-like_dom_sf"/>
</dbReference>
<name>A0AAU7NQP1_9GAMM</name>
<evidence type="ECO:0000256" key="2">
    <source>
        <dbReference type="ARBA" id="ARBA00022617"/>
    </source>
</evidence>
<dbReference type="PRINTS" id="PR00605">
    <property type="entry name" value="CYTCHROMECIC"/>
</dbReference>
<dbReference type="GO" id="GO:0009055">
    <property type="term" value="F:electron transfer activity"/>
    <property type="evidence" value="ECO:0007669"/>
    <property type="project" value="InterPro"/>
</dbReference>
<keyword evidence="7" id="KW-0732">Signal</keyword>
<dbReference type="GO" id="GO:0020037">
    <property type="term" value="F:heme binding"/>
    <property type="evidence" value="ECO:0007669"/>
    <property type="project" value="InterPro"/>
</dbReference>
<dbReference type="Pfam" id="PF13442">
    <property type="entry name" value="Cytochrome_CBB3"/>
    <property type="match status" value="1"/>
</dbReference>